<sequence>MGRAALPTRASARDKDGTLTVIDALGSRDARWNRPGQAVLGERTAGLLGLRPVTSTR</sequence>
<organism evidence="1 2">
    <name type="scientific">Streptomyces laculatispora</name>
    <dbReference type="NCBI Taxonomy" id="887464"/>
    <lineage>
        <taxon>Bacteria</taxon>
        <taxon>Bacillati</taxon>
        <taxon>Actinomycetota</taxon>
        <taxon>Actinomycetes</taxon>
        <taxon>Kitasatosporales</taxon>
        <taxon>Streptomycetaceae</taxon>
        <taxon>Streptomyces</taxon>
    </lineage>
</organism>
<reference evidence="1 2" key="1">
    <citation type="submission" date="2023-03" db="EMBL/GenBank/DDBJ databases">
        <title>Isolation and description of six Streptomyces strains from soil environments, able to metabolize different microbial glucans.</title>
        <authorList>
            <person name="Widen T."/>
            <person name="Larsbrink J."/>
        </authorList>
    </citation>
    <scope>NUCLEOTIDE SEQUENCE [LARGE SCALE GENOMIC DNA]</scope>
    <source>
        <strain evidence="1 2">Mut2</strain>
    </source>
</reference>
<dbReference type="EMBL" id="CP120992">
    <property type="protein sequence ID" value="WLQ44301.1"/>
    <property type="molecule type" value="Genomic_DNA"/>
</dbReference>
<dbReference type="Proteomes" id="UP001229952">
    <property type="component" value="Chromosome"/>
</dbReference>
<proteinExistence type="predicted"/>
<name>A0ABY9IBM2_9ACTN</name>
<protein>
    <submittedName>
        <fullName evidence="1">Uncharacterized protein</fullName>
    </submittedName>
</protein>
<keyword evidence="2" id="KW-1185">Reference proteome</keyword>
<evidence type="ECO:0000313" key="1">
    <source>
        <dbReference type="EMBL" id="WLQ44301.1"/>
    </source>
</evidence>
<gene>
    <name evidence="1" type="ORF">P8A22_32965</name>
</gene>
<evidence type="ECO:0000313" key="2">
    <source>
        <dbReference type="Proteomes" id="UP001229952"/>
    </source>
</evidence>
<accession>A0ABY9IBM2</accession>